<sequence length="480" mass="52405">MTPLSRLKTVADAALESVGAALDATPLSHRRHRIAVTGLQRSGKTVFITAFAHALMTAARAPMTAFPFFPWREHVRSVELLEIPGVPRFPFEERLAQLLGDTPAWPAPTTGLSGLRVRIRHDDVGLLRSVVSSTVTTDLDLIDYPGEWLLDLPMLGQSFRDWSRQMEELAHSAGRRDLAAPWLDAVRGLDAEAPENPAELARIAGLYRDYLVRCRQERGLCFVQPGRFAMEGDTVDPHASFFPLSTVRAGLGANFGAGIGAAKRGTMGAALLARHAAYLKQVRQFYGDVFGRLGKQVLLVDLLSALQQGREPFADLGLAIRSISDAFEELKHPLLRLLPMAKVERLALVATKADHVTADQHANLVNLLRDMVGEPFLLATARQSGLLAVASVKATTDLKLKVNDLATPFLRGIPAGRAEVLDIQPGVIPGTIPAADQWDETGFNIRRFEPPRLGPGFADRPLPHVNLDKVLQFLLARTGP</sequence>
<protein>
    <submittedName>
        <fullName evidence="1">YcjX family protein</fullName>
    </submittedName>
</protein>
<dbReference type="Pfam" id="PF04317">
    <property type="entry name" value="DUF463"/>
    <property type="match status" value="1"/>
</dbReference>
<accession>A0ABS8L276</accession>
<dbReference type="PANTHER" id="PTHR38605">
    <property type="entry name" value="ATPASE-RELATED"/>
    <property type="match status" value="1"/>
</dbReference>
<dbReference type="PIRSF" id="PIRSF019381">
    <property type="entry name" value="YcjX"/>
    <property type="match status" value="1"/>
</dbReference>
<dbReference type="Proteomes" id="UP001198862">
    <property type="component" value="Unassembled WGS sequence"/>
</dbReference>
<dbReference type="PANTHER" id="PTHR38605:SF1">
    <property type="entry name" value="ATPASE"/>
    <property type="match status" value="1"/>
</dbReference>
<proteinExistence type="predicted"/>
<evidence type="ECO:0000313" key="1">
    <source>
        <dbReference type="EMBL" id="MCC8432425.1"/>
    </source>
</evidence>
<dbReference type="RefSeq" id="WP_230553842.1">
    <property type="nucleotide sequence ID" value="NZ_JAJISD010000014.1"/>
</dbReference>
<evidence type="ECO:0000313" key="2">
    <source>
        <dbReference type="Proteomes" id="UP001198862"/>
    </source>
</evidence>
<gene>
    <name evidence="1" type="ORF">LJ725_25905</name>
</gene>
<keyword evidence="2" id="KW-1185">Reference proteome</keyword>
<comment type="caution">
    <text evidence="1">The sequence shown here is derived from an EMBL/GenBank/DDBJ whole genome shotgun (WGS) entry which is preliminary data.</text>
</comment>
<organism evidence="1 2">
    <name type="scientific">Reyranella aquatilis</name>
    <dbReference type="NCBI Taxonomy" id="2035356"/>
    <lineage>
        <taxon>Bacteria</taxon>
        <taxon>Pseudomonadati</taxon>
        <taxon>Pseudomonadota</taxon>
        <taxon>Alphaproteobacteria</taxon>
        <taxon>Hyphomicrobiales</taxon>
        <taxon>Reyranellaceae</taxon>
        <taxon>Reyranella</taxon>
    </lineage>
</organism>
<name>A0ABS8L276_9HYPH</name>
<reference evidence="1 2" key="1">
    <citation type="submission" date="2021-11" db="EMBL/GenBank/DDBJ databases">
        <authorList>
            <person name="Lee D.-H."/>
            <person name="Kim S.-B."/>
        </authorList>
    </citation>
    <scope>NUCLEOTIDE SEQUENCE [LARGE SCALE GENOMIC DNA]</scope>
    <source>
        <strain evidence="1 2">KCTC 52223</strain>
    </source>
</reference>
<dbReference type="EMBL" id="JAJISD010000014">
    <property type="protein sequence ID" value="MCC8432425.1"/>
    <property type="molecule type" value="Genomic_DNA"/>
</dbReference>
<dbReference type="InterPro" id="IPR007413">
    <property type="entry name" value="YcjX-like"/>
</dbReference>